<feature type="binding site" evidence="7">
    <location>
        <position position="240"/>
    </location>
    <ligand>
        <name>substrate</name>
    </ligand>
</feature>
<gene>
    <name evidence="7 9" type="primary">glsA</name>
    <name evidence="9" type="ORF">J4H85_11075</name>
</gene>
<dbReference type="InterPro" id="IPR036513">
    <property type="entry name" value="STAS_dom_sf"/>
</dbReference>
<dbReference type="GO" id="GO:0006543">
    <property type="term" value="P:L-glutamine catabolic process"/>
    <property type="evidence" value="ECO:0007669"/>
    <property type="project" value="TreeGrafter"/>
</dbReference>
<dbReference type="Gene3D" id="3.30.750.24">
    <property type="entry name" value="STAS domain"/>
    <property type="match status" value="1"/>
</dbReference>
<sequence>MRSPIQPYLRNVLDGIAERRDGALADYIPELAGVDPEPFGVAIAMLDGQTYAAGDADLPFTIQSVAKAFTYALAIRERGLDQVLEHIGIEPSGDAFNRISVDERGRPANPMINAGAIATFALVPGETAAEKFSAVLGFLSACAGRTLTVDESICASEWGAAYRNLGIANILRAGDALAAEPAVAVEGYIRQSSVLVTTRDLAVMGATLASGGVQPVTRERVIDEEIAGHVLSVMTTCGMYDAAGDWVSAVGIPAKSGVGGGIVGASPGRIGLAAFSPRLDRHGNSVRAVAACERLSRDLGLHLMRIPEVGHLAVREAITNTSVENDIGNAAYFRLQGTIDFVAAETVVRRMSSESVSERYVVVDLSEVVEAKAVALLMLSEVLGAFCSEGKYLYVIDPSGIYSADDIDAHGLAGRVQHVASWQEGERVARERTERGLEP</sequence>
<dbReference type="InterPro" id="IPR002645">
    <property type="entry name" value="STAS_dom"/>
</dbReference>
<dbReference type="EC" id="3.5.1.2" evidence="3 7"/>
<keyword evidence="7" id="KW-0007">Acetylation</keyword>
<evidence type="ECO:0000256" key="4">
    <source>
        <dbReference type="ARBA" id="ARBA00022801"/>
    </source>
</evidence>
<evidence type="ECO:0000256" key="6">
    <source>
        <dbReference type="ARBA" id="ARBA00070405"/>
    </source>
</evidence>
<evidence type="ECO:0000256" key="1">
    <source>
        <dbReference type="ARBA" id="ARBA00011076"/>
    </source>
</evidence>
<dbReference type="PANTHER" id="PTHR12544">
    <property type="entry name" value="GLUTAMINASE"/>
    <property type="match status" value="1"/>
</dbReference>
<feature type="binding site" evidence="7">
    <location>
        <position position="157"/>
    </location>
    <ligand>
        <name>substrate</name>
    </ligand>
</feature>
<dbReference type="Pfam" id="PF04960">
    <property type="entry name" value="Glutaminase"/>
    <property type="match status" value="1"/>
</dbReference>
<protein>
    <recommendedName>
        <fullName evidence="6 7">Glutaminase</fullName>
        <ecNumber evidence="3 7">3.5.1.2</ecNumber>
    </recommendedName>
</protein>
<name>A0A939QGP6_9MICO</name>
<comment type="subunit">
    <text evidence="2 7">Homotetramer.</text>
</comment>
<feature type="binding site" evidence="7">
    <location>
        <position position="188"/>
    </location>
    <ligand>
        <name>substrate</name>
    </ligand>
</feature>
<dbReference type="AlphaFoldDB" id="A0A939QGP6"/>
<evidence type="ECO:0000256" key="7">
    <source>
        <dbReference type="HAMAP-Rule" id="MF_00313"/>
    </source>
</evidence>
<feature type="domain" description="STAS" evidence="8">
    <location>
        <begin position="333"/>
        <end position="396"/>
    </location>
</feature>
<dbReference type="PANTHER" id="PTHR12544:SF29">
    <property type="entry name" value="GLUTAMINASE"/>
    <property type="match status" value="1"/>
</dbReference>
<feature type="binding site" evidence="7">
    <location>
        <position position="64"/>
    </location>
    <ligand>
        <name>substrate</name>
    </ligand>
</feature>
<evidence type="ECO:0000256" key="5">
    <source>
        <dbReference type="ARBA" id="ARBA00049534"/>
    </source>
</evidence>
<proteinExistence type="inferred from homology"/>
<dbReference type="InterPro" id="IPR015868">
    <property type="entry name" value="Glutaminase"/>
</dbReference>
<evidence type="ECO:0000313" key="10">
    <source>
        <dbReference type="Proteomes" id="UP000668403"/>
    </source>
</evidence>
<dbReference type="SUPFAM" id="SSF56601">
    <property type="entry name" value="beta-lactamase/transpeptidase-like"/>
    <property type="match status" value="1"/>
</dbReference>
<dbReference type="HAMAP" id="MF_00313">
    <property type="entry name" value="Glutaminase"/>
    <property type="match status" value="1"/>
</dbReference>
<feature type="binding site" evidence="7">
    <location>
        <position position="113"/>
    </location>
    <ligand>
        <name>substrate</name>
    </ligand>
</feature>
<dbReference type="RefSeq" id="WP_208239596.1">
    <property type="nucleotide sequence ID" value="NZ_BAAAQU010000002.1"/>
</dbReference>
<dbReference type="GO" id="GO:0004359">
    <property type="term" value="F:glutaminase activity"/>
    <property type="evidence" value="ECO:0007669"/>
    <property type="project" value="UniProtKB-UniRule"/>
</dbReference>
<dbReference type="EMBL" id="JAGFBF010000005">
    <property type="protein sequence ID" value="MBO2990535.1"/>
    <property type="molecule type" value="Genomic_DNA"/>
</dbReference>
<keyword evidence="10" id="KW-1185">Reference proteome</keyword>
<comment type="similarity">
    <text evidence="1 7">Belongs to the glutaminase family.</text>
</comment>
<accession>A0A939QGP6</accession>
<dbReference type="GO" id="GO:0006537">
    <property type="term" value="P:glutamate biosynthetic process"/>
    <property type="evidence" value="ECO:0007669"/>
    <property type="project" value="TreeGrafter"/>
</dbReference>
<dbReference type="PROSITE" id="PS50801">
    <property type="entry name" value="STAS"/>
    <property type="match status" value="1"/>
</dbReference>
<dbReference type="SUPFAM" id="SSF52091">
    <property type="entry name" value="SpoIIaa-like"/>
    <property type="match status" value="1"/>
</dbReference>
<dbReference type="FunFam" id="3.40.710.10:FF:000005">
    <property type="entry name" value="Glutaminase"/>
    <property type="match status" value="1"/>
</dbReference>
<comment type="caution">
    <text evidence="9">The sequence shown here is derived from an EMBL/GenBank/DDBJ whole genome shotgun (WGS) entry which is preliminary data.</text>
</comment>
<evidence type="ECO:0000313" key="9">
    <source>
        <dbReference type="EMBL" id="MBO2990535.1"/>
    </source>
</evidence>
<comment type="catalytic activity">
    <reaction evidence="5 7">
        <text>L-glutamine + H2O = L-glutamate + NH4(+)</text>
        <dbReference type="Rhea" id="RHEA:15889"/>
        <dbReference type="ChEBI" id="CHEBI:15377"/>
        <dbReference type="ChEBI" id="CHEBI:28938"/>
        <dbReference type="ChEBI" id="CHEBI:29985"/>
        <dbReference type="ChEBI" id="CHEBI:58359"/>
        <dbReference type="EC" id="3.5.1.2"/>
    </reaction>
</comment>
<feature type="binding site" evidence="7">
    <location>
        <position position="164"/>
    </location>
    <ligand>
        <name>substrate</name>
    </ligand>
</feature>
<evidence type="ECO:0000256" key="3">
    <source>
        <dbReference type="ARBA" id="ARBA00012918"/>
    </source>
</evidence>
<feature type="binding site" evidence="7">
    <location>
        <position position="258"/>
    </location>
    <ligand>
        <name>substrate</name>
    </ligand>
</feature>
<keyword evidence="4 7" id="KW-0378">Hydrolase</keyword>
<evidence type="ECO:0000259" key="8">
    <source>
        <dbReference type="PROSITE" id="PS50801"/>
    </source>
</evidence>
<dbReference type="Proteomes" id="UP000668403">
    <property type="component" value="Unassembled WGS sequence"/>
</dbReference>
<evidence type="ECO:0000256" key="2">
    <source>
        <dbReference type="ARBA" id="ARBA00011881"/>
    </source>
</evidence>
<dbReference type="InterPro" id="IPR012338">
    <property type="entry name" value="Beta-lactam/transpept-like"/>
</dbReference>
<organism evidence="9 10">
    <name type="scientific">Leucobacter tardus</name>
    <dbReference type="NCBI Taxonomy" id="501483"/>
    <lineage>
        <taxon>Bacteria</taxon>
        <taxon>Bacillati</taxon>
        <taxon>Actinomycetota</taxon>
        <taxon>Actinomycetes</taxon>
        <taxon>Micrococcales</taxon>
        <taxon>Microbacteriaceae</taxon>
        <taxon>Leucobacter</taxon>
    </lineage>
</organism>
<reference evidence="9" key="1">
    <citation type="submission" date="2021-03" db="EMBL/GenBank/DDBJ databases">
        <title>Leucobacter chromiisoli sp. nov., isolated from chromium-containing soil of chemical plant.</title>
        <authorList>
            <person name="Xu Z."/>
        </authorList>
    </citation>
    <scope>NUCLEOTIDE SEQUENCE</scope>
    <source>
        <strain evidence="9">K 70/01</strain>
    </source>
</reference>
<dbReference type="NCBIfam" id="TIGR03814">
    <property type="entry name" value="Gln_ase"/>
    <property type="match status" value="1"/>
</dbReference>
<dbReference type="Gene3D" id="3.40.710.10">
    <property type="entry name" value="DD-peptidase/beta-lactamase superfamily"/>
    <property type="match status" value="1"/>
</dbReference>